<comment type="caution">
    <text evidence="1">The sequence shown here is derived from an EMBL/GenBank/DDBJ whole genome shotgun (WGS) entry which is preliminary data.</text>
</comment>
<accession>A0A3E0TNN6</accession>
<gene>
    <name evidence="1" type="ORF">DXX93_05690</name>
</gene>
<name>A0A3E0TNN6_9GAMM</name>
<proteinExistence type="predicted"/>
<evidence type="ECO:0000313" key="1">
    <source>
        <dbReference type="EMBL" id="REL26118.1"/>
    </source>
</evidence>
<dbReference type="RefSeq" id="WP_116007239.1">
    <property type="nucleotide sequence ID" value="NZ_QUOU01000001.1"/>
</dbReference>
<dbReference type="Proteomes" id="UP000256478">
    <property type="component" value="Unassembled WGS sequence"/>
</dbReference>
<sequence>MLSLIKAALRRVKRHKVLIDKYKDPDTVFVYQMGKVGSTALESAIPEALHVHAFYNKNHTCPVRLKGLAKFGFKHIALRLEQELIAFLIRRAFRARSHTKIITLVRDAKQRNISMFFHDIDAYLFAAHTNCISSRRVPIPTRNQSKQLLATVFEDEFNHAYPLTWFDNELLPMTGIDMFQHTFDKENGVQRIQANSIDLLCIRMDKLSANKGALEEFIGREVALEFKNDANSKWYAELYQSFKSTYQYPEELAKSIDNSPFQKHFFD</sequence>
<dbReference type="InterPro" id="IPR018831">
    <property type="entry name" value="Uncharacterised_NKWYS"/>
</dbReference>
<dbReference type="EMBL" id="QUOU01000001">
    <property type="protein sequence ID" value="REL26118.1"/>
    <property type="molecule type" value="Genomic_DNA"/>
</dbReference>
<dbReference type="SUPFAM" id="SSF52540">
    <property type="entry name" value="P-loop containing nucleoside triphosphate hydrolases"/>
    <property type="match status" value="1"/>
</dbReference>
<reference evidence="1 2" key="1">
    <citation type="submission" date="2018-08" db="EMBL/GenBank/DDBJ databases">
        <title>Thalassotalea euphylliae genome.</title>
        <authorList>
            <person name="Summers S."/>
            <person name="Rice S.A."/>
            <person name="Freckelton M.L."/>
            <person name="Nedved B.T."/>
            <person name="Hadfield M.G."/>
        </authorList>
    </citation>
    <scope>NUCLEOTIDE SEQUENCE [LARGE SCALE GENOMIC DNA]</scope>
    <source>
        <strain evidence="1 2">H1</strain>
    </source>
</reference>
<dbReference type="Pfam" id="PF10364">
    <property type="entry name" value="NKWYS"/>
    <property type="match status" value="1"/>
</dbReference>
<evidence type="ECO:0000313" key="2">
    <source>
        <dbReference type="Proteomes" id="UP000256478"/>
    </source>
</evidence>
<dbReference type="OrthoDB" id="286125at2"/>
<protein>
    <submittedName>
        <fullName evidence="1">Uncharacterized protein</fullName>
    </submittedName>
</protein>
<dbReference type="InterPro" id="IPR027417">
    <property type="entry name" value="P-loop_NTPase"/>
</dbReference>
<dbReference type="AlphaFoldDB" id="A0A3E0TNN6"/>
<organism evidence="1 2">
    <name type="scientific">Thalassotalea euphylliae</name>
    <dbReference type="NCBI Taxonomy" id="1655234"/>
    <lineage>
        <taxon>Bacteria</taxon>
        <taxon>Pseudomonadati</taxon>
        <taxon>Pseudomonadota</taxon>
        <taxon>Gammaproteobacteria</taxon>
        <taxon>Alteromonadales</taxon>
        <taxon>Colwelliaceae</taxon>
        <taxon>Thalassotalea</taxon>
    </lineage>
</organism>